<evidence type="ECO:0000313" key="1">
    <source>
        <dbReference type="EMBL" id="MED6286168.1"/>
    </source>
</evidence>
<sequence>MRKDLTFLLRPPEAALIEADFTHSLEKKAGTASLAFLRARPGQLLFSTVYVKGSVWAEKIRVGRQERGAKRGGDIRQMSPGPGLEPGTAALRTIASAHGRTLSPLHHQRRTRISDILRSHLLFWSHSLQSLGLKQLELWKIWLDKARAQDPKGGKNCIRLLDLRV</sequence>
<organism evidence="1 2">
    <name type="scientific">Characodon lateralis</name>
    <dbReference type="NCBI Taxonomy" id="208331"/>
    <lineage>
        <taxon>Eukaryota</taxon>
        <taxon>Metazoa</taxon>
        <taxon>Chordata</taxon>
        <taxon>Craniata</taxon>
        <taxon>Vertebrata</taxon>
        <taxon>Euteleostomi</taxon>
        <taxon>Actinopterygii</taxon>
        <taxon>Neopterygii</taxon>
        <taxon>Teleostei</taxon>
        <taxon>Neoteleostei</taxon>
        <taxon>Acanthomorphata</taxon>
        <taxon>Ovalentaria</taxon>
        <taxon>Atherinomorphae</taxon>
        <taxon>Cyprinodontiformes</taxon>
        <taxon>Goodeidae</taxon>
        <taxon>Characodon</taxon>
    </lineage>
</organism>
<reference evidence="1 2" key="1">
    <citation type="submission" date="2021-06" db="EMBL/GenBank/DDBJ databases">
        <authorList>
            <person name="Palmer J.M."/>
        </authorList>
    </citation>
    <scope>NUCLEOTIDE SEQUENCE [LARGE SCALE GENOMIC DNA]</scope>
    <source>
        <strain evidence="1 2">CL_MEX2019</strain>
        <tissue evidence="1">Muscle</tissue>
    </source>
</reference>
<comment type="caution">
    <text evidence="1">The sequence shown here is derived from an EMBL/GenBank/DDBJ whole genome shotgun (WGS) entry which is preliminary data.</text>
</comment>
<keyword evidence="2" id="KW-1185">Reference proteome</keyword>
<dbReference type="EMBL" id="JAHUTJ010057512">
    <property type="protein sequence ID" value="MED6286168.1"/>
    <property type="molecule type" value="Genomic_DNA"/>
</dbReference>
<gene>
    <name evidence="1" type="ORF">CHARACLAT_003057</name>
</gene>
<dbReference type="Proteomes" id="UP001352852">
    <property type="component" value="Unassembled WGS sequence"/>
</dbReference>
<protein>
    <submittedName>
        <fullName evidence="1">Uncharacterized protein</fullName>
    </submittedName>
</protein>
<evidence type="ECO:0000313" key="2">
    <source>
        <dbReference type="Proteomes" id="UP001352852"/>
    </source>
</evidence>
<proteinExistence type="predicted"/>
<name>A0ABU7EIR8_9TELE</name>
<accession>A0ABU7EIR8</accession>